<proteinExistence type="predicted"/>
<gene>
    <name evidence="1" type="ORF">NQ317_007968</name>
</gene>
<comment type="caution">
    <text evidence="1">The sequence shown here is derived from an EMBL/GenBank/DDBJ whole genome shotgun (WGS) entry which is preliminary data.</text>
</comment>
<dbReference type="Proteomes" id="UP001162164">
    <property type="component" value="Unassembled WGS sequence"/>
</dbReference>
<evidence type="ECO:0000313" key="1">
    <source>
        <dbReference type="EMBL" id="KAJ8977840.1"/>
    </source>
</evidence>
<name>A0ABQ9JK36_9CUCU</name>
<reference evidence="1" key="1">
    <citation type="journal article" date="2023" name="Insect Mol. Biol.">
        <title>Genome sequencing provides insights into the evolution of gene families encoding plant cell wall-degrading enzymes in longhorned beetles.</title>
        <authorList>
            <person name="Shin N.R."/>
            <person name="Okamura Y."/>
            <person name="Kirsch R."/>
            <person name="Pauchet Y."/>
        </authorList>
    </citation>
    <scope>NUCLEOTIDE SEQUENCE</scope>
    <source>
        <strain evidence="1">MMC_N1</strain>
    </source>
</reference>
<sequence>MTTPKSVVTETKYFQSPWEVYKISGNWERGGFRRTESPRYHEETLQCQSGLISRSTVEGIVTLGNHFRNPKSWLTPISSIPEIFVSTRLIASRGATKIQGLRCRGIKAVDLFSIITFFVGRLLPLYGEPSGVERENVHHTNKTIIRSNLEDCCADMQKARGYFPNSTGFGKFLILITLKIPFTRNPSILAPSSTASTDFNSKCFVHNIDRSILFKTS</sequence>
<dbReference type="EMBL" id="JAPWTJ010000505">
    <property type="protein sequence ID" value="KAJ8977840.1"/>
    <property type="molecule type" value="Genomic_DNA"/>
</dbReference>
<protein>
    <submittedName>
        <fullName evidence="1">Uncharacterized protein</fullName>
    </submittedName>
</protein>
<organism evidence="1 2">
    <name type="scientific">Molorchus minor</name>
    <dbReference type="NCBI Taxonomy" id="1323400"/>
    <lineage>
        <taxon>Eukaryota</taxon>
        <taxon>Metazoa</taxon>
        <taxon>Ecdysozoa</taxon>
        <taxon>Arthropoda</taxon>
        <taxon>Hexapoda</taxon>
        <taxon>Insecta</taxon>
        <taxon>Pterygota</taxon>
        <taxon>Neoptera</taxon>
        <taxon>Endopterygota</taxon>
        <taxon>Coleoptera</taxon>
        <taxon>Polyphaga</taxon>
        <taxon>Cucujiformia</taxon>
        <taxon>Chrysomeloidea</taxon>
        <taxon>Cerambycidae</taxon>
        <taxon>Lamiinae</taxon>
        <taxon>Monochamini</taxon>
        <taxon>Molorchus</taxon>
    </lineage>
</organism>
<accession>A0ABQ9JK36</accession>
<evidence type="ECO:0000313" key="2">
    <source>
        <dbReference type="Proteomes" id="UP001162164"/>
    </source>
</evidence>
<keyword evidence="2" id="KW-1185">Reference proteome</keyword>